<organism evidence="1 2">
    <name type="scientific">Streptomyces albidoflavus</name>
    <dbReference type="NCBI Taxonomy" id="1886"/>
    <lineage>
        <taxon>Bacteria</taxon>
        <taxon>Bacillati</taxon>
        <taxon>Actinomycetota</taxon>
        <taxon>Actinomycetes</taxon>
        <taxon>Kitasatosporales</taxon>
        <taxon>Streptomycetaceae</taxon>
        <taxon>Streptomyces</taxon>
        <taxon>Streptomyces albidoflavus group</taxon>
    </lineage>
</organism>
<sequence length="66" mass="7072">MTFDASLSRRVTRKDCAPWRKSVVQGRRRDAQAPDGTVRVATDGRGVREVAVEVVGGADGVAGMSR</sequence>
<dbReference type="Proteomes" id="UP001051844">
    <property type="component" value="Unassembled WGS sequence"/>
</dbReference>
<protein>
    <submittedName>
        <fullName evidence="1">Uncharacterized protein</fullName>
    </submittedName>
</protein>
<reference evidence="1" key="1">
    <citation type="submission" date="2022-09" db="EMBL/GenBank/DDBJ databases">
        <title>Whole genome shotgun sequence of Streptomyces albidoflavus NBRC 12854.</title>
        <authorList>
            <person name="Komaki H."/>
            <person name="Tamura T."/>
        </authorList>
    </citation>
    <scope>NUCLEOTIDE SEQUENCE</scope>
    <source>
        <strain evidence="1">NBRC 12854</strain>
    </source>
</reference>
<comment type="caution">
    <text evidence="1">The sequence shown here is derived from an EMBL/GenBank/DDBJ whole genome shotgun (WGS) entry which is preliminary data.</text>
</comment>
<evidence type="ECO:0000313" key="2">
    <source>
        <dbReference type="Proteomes" id="UP001051844"/>
    </source>
</evidence>
<proteinExistence type="predicted"/>
<gene>
    <name evidence="1" type="ORF">ScoT_52930</name>
</gene>
<dbReference type="AlphaFoldDB" id="A0AA37C367"/>
<accession>A0AA37C367</accession>
<dbReference type="EMBL" id="BNDZ01000005">
    <property type="protein sequence ID" value="GHI49119.1"/>
    <property type="molecule type" value="Genomic_DNA"/>
</dbReference>
<evidence type="ECO:0000313" key="1">
    <source>
        <dbReference type="EMBL" id="GHI49119.1"/>
    </source>
</evidence>
<name>A0AA37C367_9ACTN</name>